<dbReference type="Proteomes" id="UP000789901">
    <property type="component" value="Unassembled WGS sequence"/>
</dbReference>
<reference evidence="1 2" key="1">
    <citation type="submission" date="2021-06" db="EMBL/GenBank/DDBJ databases">
        <authorList>
            <person name="Kallberg Y."/>
            <person name="Tangrot J."/>
            <person name="Rosling A."/>
        </authorList>
    </citation>
    <scope>NUCLEOTIDE SEQUENCE [LARGE SCALE GENOMIC DNA]</scope>
    <source>
        <strain evidence="1 2">120-4 pot B 10/14</strain>
    </source>
</reference>
<organism evidence="1 2">
    <name type="scientific">Gigaspora margarita</name>
    <dbReference type="NCBI Taxonomy" id="4874"/>
    <lineage>
        <taxon>Eukaryota</taxon>
        <taxon>Fungi</taxon>
        <taxon>Fungi incertae sedis</taxon>
        <taxon>Mucoromycota</taxon>
        <taxon>Glomeromycotina</taxon>
        <taxon>Glomeromycetes</taxon>
        <taxon>Diversisporales</taxon>
        <taxon>Gigasporaceae</taxon>
        <taxon>Gigaspora</taxon>
    </lineage>
</organism>
<keyword evidence="2" id="KW-1185">Reference proteome</keyword>
<evidence type="ECO:0000313" key="2">
    <source>
        <dbReference type="Proteomes" id="UP000789901"/>
    </source>
</evidence>
<sequence>MRCISPNIKEESKVTVLGSVVGKDIACSLLKDMWKTKRLSTTILQAATGTNRWVISSDLNSEVEVEVSAYCMKFVTAAITNDGENNNVAEALNASEPETDISSNSKHSMNEEIGVSNRDNALSYHDILSTRSSANCRGNTRHVDFHKQLVNSIFAYYSNGSVVDQVKKKKKQDNSNPNITQHYLFSLRNDPETSKLKGKCVQRCLKCYKRATTCCTCLNTRALCMNCWVNYIRNMYNSASTK</sequence>
<name>A0ABN7VA91_GIGMA</name>
<comment type="caution">
    <text evidence="1">The sequence shown here is derived from an EMBL/GenBank/DDBJ whole genome shotgun (WGS) entry which is preliminary data.</text>
</comment>
<proteinExistence type="predicted"/>
<gene>
    <name evidence="1" type="ORF">GMARGA_LOCUS15632</name>
</gene>
<dbReference type="EMBL" id="CAJVQB010010875">
    <property type="protein sequence ID" value="CAG8743541.1"/>
    <property type="molecule type" value="Genomic_DNA"/>
</dbReference>
<evidence type="ECO:0000313" key="1">
    <source>
        <dbReference type="EMBL" id="CAG8743541.1"/>
    </source>
</evidence>
<accession>A0ABN7VA91</accession>
<protein>
    <submittedName>
        <fullName evidence="1">44001_t:CDS:1</fullName>
    </submittedName>
</protein>